<feature type="domain" description="Multidrug resistance protein MdtA-like alpha-helical hairpin" evidence="4">
    <location>
        <begin position="106"/>
        <end position="176"/>
    </location>
</feature>
<organism evidence="8 9">
    <name type="scientific">Myroides albus</name>
    <dbReference type="NCBI Taxonomy" id="2562892"/>
    <lineage>
        <taxon>Bacteria</taxon>
        <taxon>Pseudomonadati</taxon>
        <taxon>Bacteroidota</taxon>
        <taxon>Flavobacteriia</taxon>
        <taxon>Flavobacteriales</taxon>
        <taxon>Flavobacteriaceae</taxon>
        <taxon>Myroides</taxon>
    </lineage>
</organism>
<keyword evidence="9" id="KW-1185">Reference proteome</keyword>
<sequence length="381" mass="41259">MRKIYRTVKFLIIGGLLLGTTLLTVSCNKQADAGGFDMTPEVKTTLIKKQDATVVQKYTAALEGKVNVEVRAQAAGYIEKILVEEGSFVKKGQALILIDSEPYRIQLQNTEATLKAAKAALVTAELERNKVASLLENSFVSPIQLQSADAALDNAKAVVSQAQAAVNEARLNLSYTTVKAPVDGFLGRINKRVGNLVAAGEPLPLTTLSDISQMYAYFSIGEADYYDLIKENGSAENVLKIPVELELSNGDKYGQNGKVDVINGEFDKVTNALTVRATFPNPDRVLRNGATGIVYLNVVHKDAIQVPISATIDLQEKVFVFVLTKENTVEQRQLKILGRDLHTYFVESGVEAGEVIAATAVDKLQDGAAVKVLEQQQTASN</sequence>
<proteinExistence type="inferred from homology"/>
<feature type="domain" description="Multidrug resistance protein MdtA-like C-terminal permuted SH3" evidence="7">
    <location>
        <begin position="302"/>
        <end position="355"/>
    </location>
</feature>
<dbReference type="Pfam" id="PF25876">
    <property type="entry name" value="HH_MFP_RND"/>
    <property type="match status" value="1"/>
</dbReference>
<evidence type="ECO:0000313" key="9">
    <source>
        <dbReference type="Proteomes" id="UP000438760"/>
    </source>
</evidence>
<dbReference type="Pfam" id="PF25944">
    <property type="entry name" value="Beta-barrel_RND"/>
    <property type="match status" value="1"/>
</dbReference>
<dbReference type="RefSeq" id="WP_155092244.1">
    <property type="nucleotide sequence ID" value="NZ_CP102754.1"/>
</dbReference>
<keyword evidence="3" id="KW-0175">Coiled coil</keyword>
<dbReference type="Proteomes" id="UP000438760">
    <property type="component" value="Unassembled WGS sequence"/>
</dbReference>
<dbReference type="GO" id="GO:0022857">
    <property type="term" value="F:transmembrane transporter activity"/>
    <property type="evidence" value="ECO:0007669"/>
    <property type="project" value="InterPro"/>
</dbReference>
<dbReference type="Gene3D" id="1.10.287.470">
    <property type="entry name" value="Helix hairpin bin"/>
    <property type="match status" value="1"/>
</dbReference>
<dbReference type="InterPro" id="IPR058627">
    <property type="entry name" value="MdtA-like_C"/>
</dbReference>
<protein>
    <submittedName>
        <fullName evidence="8">Efflux RND transporter periplasmic adaptor subunit</fullName>
    </submittedName>
</protein>
<dbReference type="GO" id="GO:0046677">
    <property type="term" value="P:response to antibiotic"/>
    <property type="evidence" value="ECO:0007669"/>
    <property type="project" value="TreeGrafter"/>
</dbReference>
<dbReference type="GO" id="GO:0030313">
    <property type="term" value="C:cell envelope"/>
    <property type="evidence" value="ECO:0007669"/>
    <property type="project" value="UniProtKB-SubCell"/>
</dbReference>
<evidence type="ECO:0000259" key="6">
    <source>
        <dbReference type="Pfam" id="PF25944"/>
    </source>
</evidence>
<evidence type="ECO:0000256" key="1">
    <source>
        <dbReference type="ARBA" id="ARBA00004196"/>
    </source>
</evidence>
<feature type="domain" description="Multidrug resistance protein MdtA-like beta-barrel" evidence="6">
    <location>
        <begin position="214"/>
        <end position="291"/>
    </location>
</feature>
<dbReference type="NCBIfam" id="TIGR01730">
    <property type="entry name" value="RND_mfp"/>
    <property type="match status" value="1"/>
</dbReference>
<dbReference type="PROSITE" id="PS51257">
    <property type="entry name" value="PROKAR_LIPOPROTEIN"/>
    <property type="match status" value="1"/>
</dbReference>
<comment type="caution">
    <text evidence="8">The sequence shown here is derived from an EMBL/GenBank/DDBJ whole genome shotgun (WGS) entry which is preliminary data.</text>
</comment>
<dbReference type="InterPro" id="IPR058625">
    <property type="entry name" value="MdtA-like_BSH"/>
</dbReference>
<dbReference type="Pfam" id="PF25917">
    <property type="entry name" value="BSH_RND"/>
    <property type="match status" value="1"/>
</dbReference>
<evidence type="ECO:0000256" key="3">
    <source>
        <dbReference type="SAM" id="Coils"/>
    </source>
</evidence>
<evidence type="ECO:0000259" key="4">
    <source>
        <dbReference type="Pfam" id="PF25876"/>
    </source>
</evidence>
<dbReference type="PANTHER" id="PTHR30158:SF23">
    <property type="entry name" value="MULTIDRUG RESISTANCE PROTEIN MEXA"/>
    <property type="match status" value="1"/>
</dbReference>
<dbReference type="Gene3D" id="2.40.50.100">
    <property type="match status" value="1"/>
</dbReference>
<evidence type="ECO:0000259" key="7">
    <source>
        <dbReference type="Pfam" id="PF25967"/>
    </source>
</evidence>
<dbReference type="Gene3D" id="2.40.30.170">
    <property type="match status" value="1"/>
</dbReference>
<name>A0A6I3LFH3_9FLAO</name>
<dbReference type="CDD" id="cd06849">
    <property type="entry name" value="lipoyl_domain"/>
    <property type="match status" value="1"/>
</dbReference>
<evidence type="ECO:0000313" key="8">
    <source>
        <dbReference type="EMBL" id="MTG98219.1"/>
    </source>
</evidence>
<feature type="coiled-coil region" evidence="3">
    <location>
        <begin position="107"/>
        <end position="172"/>
    </location>
</feature>
<comment type="subcellular location">
    <subcellularLocation>
        <location evidence="1">Cell envelope</location>
    </subcellularLocation>
</comment>
<dbReference type="GO" id="GO:0005886">
    <property type="term" value="C:plasma membrane"/>
    <property type="evidence" value="ECO:0007669"/>
    <property type="project" value="TreeGrafter"/>
</dbReference>
<gene>
    <name evidence="8" type="ORF">GJV76_08765</name>
</gene>
<dbReference type="AlphaFoldDB" id="A0A6I3LFH3"/>
<dbReference type="InterPro" id="IPR058624">
    <property type="entry name" value="MdtA-like_HH"/>
</dbReference>
<evidence type="ECO:0000256" key="2">
    <source>
        <dbReference type="ARBA" id="ARBA00009477"/>
    </source>
</evidence>
<accession>A0A6I3LFH3</accession>
<feature type="domain" description="Multidrug resistance protein MdtA-like barrel-sandwich hybrid" evidence="5">
    <location>
        <begin position="68"/>
        <end position="207"/>
    </location>
</feature>
<dbReference type="OrthoDB" id="9806939at2"/>
<dbReference type="SUPFAM" id="SSF111369">
    <property type="entry name" value="HlyD-like secretion proteins"/>
    <property type="match status" value="1"/>
</dbReference>
<dbReference type="InterPro" id="IPR058626">
    <property type="entry name" value="MdtA-like_b-barrel"/>
</dbReference>
<evidence type="ECO:0000259" key="5">
    <source>
        <dbReference type="Pfam" id="PF25917"/>
    </source>
</evidence>
<dbReference type="Gene3D" id="2.40.420.20">
    <property type="match status" value="1"/>
</dbReference>
<comment type="similarity">
    <text evidence="2">Belongs to the membrane fusion protein (MFP) (TC 8.A.1) family.</text>
</comment>
<dbReference type="EMBL" id="WMJX01000015">
    <property type="protein sequence ID" value="MTG98219.1"/>
    <property type="molecule type" value="Genomic_DNA"/>
</dbReference>
<dbReference type="InterPro" id="IPR006143">
    <property type="entry name" value="RND_pump_MFP"/>
</dbReference>
<reference evidence="8 9" key="1">
    <citation type="submission" date="2019-11" db="EMBL/GenBank/DDBJ databases">
        <title>Genome of Strain BIT-d1.</title>
        <authorList>
            <person name="Yang Y."/>
        </authorList>
    </citation>
    <scope>NUCLEOTIDE SEQUENCE [LARGE SCALE GENOMIC DNA]</scope>
    <source>
        <strain evidence="8 9">BIT-d1</strain>
    </source>
</reference>
<dbReference type="Pfam" id="PF25967">
    <property type="entry name" value="RND-MFP_C"/>
    <property type="match status" value="1"/>
</dbReference>
<dbReference type="PANTHER" id="PTHR30158">
    <property type="entry name" value="ACRA/E-RELATED COMPONENT OF DRUG EFFLUX TRANSPORTER"/>
    <property type="match status" value="1"/>
</dbReference>